<sequence length="308" mass="32240">MAAIVTVTLNPAVDVSTSVAALIPEKKLHCRLPVYEPGGGGINVARAIQKMGGEATAVFLSGGANGQLLQQLLQQEDVQVVPYVISNNTRQNLIVVDSHTQLQYRFGMPGPEVSAMEWEGCMQQLSQINSIDYLVASGSLSPGIPPVVFARLAAIARAKNARYVVDTSGEGLLLAAKAGAYLVKPNLGELASLVGKQALNAGEIAATARQVIHQYPCEVLVVSMGAAGALLVTEKDSVHMVPPPVRVKSTVGAGDSMLGGILLGLTQAKTLAEAVRWGVACGTAATMNEGTALCKREDAEKIYEMIHS</sequence>
<comment type="similarity">
    <text evidence="1">Belongs to the carbohydrate kinase PfkB family.</text>
</comment>
<proteinExistence type="inferred from homology"/>
<evidence type="ECO:0000259" key="7">
    <source>
        <dbReference type="Pfam" id="PF00294"/>
    </source>
</evidence>
<protein>
    <submittedName>
        <fullName evidence="8">6-phosphofructokinase 2</fullName>
    </submittedName>
</protein>
<dbReference type="NCBIfam" id="TIGR03168">
    <property type="entry name" value="1-PFK"/>
    <property type="match status" value="1"/>
</dbReference>
<dbReference type="RefSeq" id="WP_076378290.1">
    <property type="nucleotide sequence ID" value="NZ_AP017422.1"/>
</dbReference>
<dbReference type="GO" id="GO:0003872">
    <property type="term" value="F:6-phosphofructokinase activity"/>
    <property type="evidence" value="ECO:0007669"/>
    <property type="project" value="TreeGrafter"/>
</dbReference>
<gene>
    <name evidence="8" type="ORF">SAMN05421788_102500</name>
</gene>
<evidence type="ECO:0000313" key="9">
    <source>
        <dbReference type="Proteomes" id="UP000186917"/>
    </source>
</evidence>
<keyword evidence="2 6" id="KW-0808">Transferase</keyword>
<dbReference type="FunFam" id="3.40.1190.20:FF:000001">
    <property type="entry name" value="Phosphofructokinase"/>
    <property type="match status" value="1"/>
</dbReference>
<dbReference type="GO" id="GO:0005524">
    <property type="term" value="F:ATP binding"/>
    <property type="evidence" value="ECO:0007669"/>
    <property type="project" value="UniProtKB-KW"/>
</dbReference>
<keyword evidence="3" id="KW-0547">Nucleotide-binding</keyword>
<keyword evidence="9" id="KW-1185">Reference proteome</keyword>
<organism evidence="8 9">
    <name type="scientific">Filimonas lacunae</name>
    <dbReference type="NCBI Taxonomy" id="477680"/>
    <lineage>
        <taxon>Bacteria</taxon>
        <taxon>Pseudomonadati</taxon>
        <taxon>Bacteroidota</taxon>
        <taxon>Chitinophagia</taxon>
        <taxon>Chitinophagales</taxon>
        <taxon>Chitinophagaceae</taxon>
        <taxon>Filimonas</taxon>
    </lineage>
</organism>
<reference evidence="9" key="1">
    <citation type="submission" date="2017-01" db="EMBL/GenBank/DDBJ databases">
        <authorList>
            <person name="Varghese N."/>
            <person name="Submissions S."/>
        </authorList>
    </citation>
    <scope>NUCLEOTIDE SEQUENCE [LARGE SCALE GENOMIC DNA]</scope>
    <source>
        <strain evidence="9">DSM 21054</strain>
    </source>
</reference>
<dbReference type="AlphaFoldDB" id="A0A173MH90"/>
<dbReference type="PANTHER" id="PTHR46566:SF2">
    <property type="entry name" value="ATP-DEPENDENT 6-PHOSPHOFRUCTOKINASE ISOZYME 2"/>
    <property type="match status" value="1"/>
</dbReference>
<dbReference type="InterPro" id="IPR002173">
    <property type="entry name" value="Carboh/pur_kinase_PfkB_CS"/>
</dbReference>
<evidence type="ECO:0000256" key="4">
    <source>
        <dbReference type="ARBA" id="ARBA00022777"/>
    </source>
</evidence>
<keyword evidence="4 8" id="KW-0418">Kinase</keyword>
<name>A0A173MH90_9BACT</name>
<evidence type="ECO:0000256" key="5">
    <source>
        <dbReference type="ARBA" id="ARBA00022840"/>
    </source>
</evidence>
<dbReference type="GO" id="GO:0005829">
    <property type="term" value="C:cytosol"/>
    <property type="evidence" value="ECO:0007669"/>
    <property type="project" value="TreeGrafter"/>
</dbReference>
<evidence type="ECO:0000256" key="3">
    <source>
        <dbReference type="ARBA" id="ARBA00022741"/>
    </source>
</evidence>
<dbReference type="SUPFAM" id="SSF53613">
    <property type="entry name" value="Ribokinase-like"/>
    <property type="match status" value="1"/>
</dbReference>
<feature type="domain" description="Carbohydrate kinase PfkB" evidence="7">
    <location>
        <begin position="24"/>
        <end position="295"/>
    </location>
</feature>
<dbReference type="Gene3D" id="3.40.1190.20">
    <property type="match status" value="1"/>
</dbReference>
<evidence type="ECO:0000256" key="1">
    <source>
        <dbReference type="ARBA" id="ARBA00010688"/>
    </source>
</evidence>
<dbReference type="EMBL" id="FTOR01000002">
    <property type="protein sequence ID" value="SIS98651.1"/>
    <property type="molecule type" value="Genomic_DNA"/>
</dbReference>
<dbReference type="PIRSF" id="PIRSF000535">
    <property type="entry name" value="1PFK/6PFK/LacC"/>
    <property type="match status" value="1"/>
</dbReference>
<dbReference type="InterPro" id="IPR011611">
    <property type="entry name" value="PfkB_dom"/>
</dbReference>
<evidence type="ECO:0000256" key="6">
    <source>
        <dbReference type="PIRNR" id="PIRNR000535"/>
    </source>
</evidence>
<evidence type="ECO:0000256" key="2">
    <source>
        <dbReference type="ARBA" id="ARBA00022679"/>
    </source>
</evidence>
<dbReference type="CDD" id="cd01164">
    <property type="entry name" value="FruK_PfkB_like"/>
    <property type="match status" value="1"/>
</dbReference>
<dbReference type="KEGG" id="fln:FLA_2886"/>
<dbReference type="PROSITE" id="PS00584">
    <property type="entry name" value="PFKB_KINASES_2"/>
    <property type="match status" value="1"/>
</dbReference>
<dbReference type="Pfam" id="PF00294">
    <property type="entry name" value="PfkB"/>
    <property type="match status" value="1"/>
</dbReference>
<dbReference type="PANTHER" id="PTHR46566">
    <property type="entry name" value="1-PHOSPHOFRUCTOKINASE-RELATED"/>
    <property type="match status" value="1"/>
</dbReference>
<accession>A0A173MH90</accession>
<dbReference type="OrthoDB" id="9801219at2"/>
<evidence type="ECO:0000313" key="8">
    <source>
        <dbReference type="EMBL" id="SIS98651.1"/>
    </source>
</evidence>
<dbReference type="InterPro" id="IPR017583">
    <property type="entry name" value="Tagatose/fructose_Pkinase"/>
</dbReference>
<dbReference type="InterPro" id="IPR029056">
    <property type="entry name" value="Ribokinase-like"/>
</dbReference>
<keyword evidence="5" id="KW-0067">ATP-binding</keyword>
<dbReference type="Proteomes" id="UP000186917">
    <property type="component" value="Unassembled WGS sequence"/>
</dbReference>
<dbReference type="PROSITE" id="PS00583">
    <property type="entry name" value="PFKB_KINASES_1"/>
    <property type="match status" value="1"/>
</dbReference>
<dbReference type="STRING" id="477680.SAMN05421788_102500"/>